<evidence type="ECO:0000313" key="9">
    <source>
        <dbReference type="Proteomes" id="UP000825935"/>
    </source>
</evidence>
<keyword evidence="9" id="KW-1185">Reference proteome</keyword>
<dbReference type="Gene3D" id="1.10.10.60">
    <property type="entry name" value="Homeodomain-like"/>
    <property type="match status" value="1"/>
</dbReference>
<dbReference type="OrthoDB" id="691673at2759"/>
<dbReference type="PANTHER" id="PTHR21654">
    <property type="entry name" value="FI21293P1"/>
    <property type="match status" value="1"/>
</dbReference>
<proteinExistence type="predicted"/>
<feature type="region of interest" description="Disordered" evidence="6">
    <location>
        <begin position="338"/>
        <end position="380"/>
    </location>
</feature>
<dbReference type="InterPro" id="IPR044822">
    <property type="entry name" value="Myb_DNA-bind_4"/>
</dbReference>
<dbReference type="AlphaFoldDB" id="A0A8T2SRY2"/>
<feature type="domain" description="Myb-like" evidence="7">
    <location>
        <begin position="196"/>
        <end position="260"/>
    </location>
</feature>
<sequence length="469" mass="52669">MDGRHGVNYLQTSEYYENVRAGEQDFTVEDENSEHVKKRRVDGAGARTCCFIPSKSFLEKLTREIMQKQEELHRAFLDTIERKDKERAMREDVYRRQEAAKLDREHELRAHEVSIAASRDAAIISFLEKIAGQSLSPVQNITGLPSPANQHPSAPRATPTACAITSHAFLQHPPANGEQQHIHSQALQHVSDADTSGDMNTKRWPKVEVHALIRLRSGMEPRFREAGPKAHLWQEISASMSCLGFIRSPKRCKEKWENINKYFKKTKDSSKKRPENAKTCPYFHQLDTLYQRGILTSSSAGNGGGAGKQTSKSEGLLEYNNHEDEVGFNIQSAVGMQGEADGQRNDAEHLQRSREKDIESDQMRKAAEQHGSSAPSAMGPTIKKSLQVEMFVKDILDLQQQQHQKLVEEYDRMEQAHELRELERQQMKTGLGTLSHGSTHDSSTLMALIQKLAGDSSDLAMAAPSSAMD</sequence>
<dbReference type="PANTHER" id="PTHR21654:SF84">
    <property type="entry name" value="SI:DKEY-66I24.7"/>
    <property type="match status" value="1"/>
</dbReference>
<gene>
    <name evidence="8" type="ORF">KP509_18G079000</name>
</gene>
<keyword evidence="3" id="KW-0238">DNA-binding</keyword>
<comment type="caution">
    <text evidence="8">The sequence shown here is derived from an EMBL/GenBank/DDBJ whole genome shotgun (WGS) entry which is preliminary data.</text>
</comment>
<keyword evidence="4" id="KW-0804">Transcription</keyword>
<evidence type="ECO:0000256" key="4">
    <source>
        <dbReference type="ARBA" id="ARBA00023163"/>
    </source>
</evidence>
<accession>A0A8T2SRY2</accession>
<organism evidence="8 9">
    <name type="scientific">Ceratopteris richardii</name>
    <name type="common">Triangle waterfern</name>
    <dbReference type="NCBI Taxonomy" id="49495"/>
    <lineage>
        <taxon>Eukaryota</taxon>
        <taxon>Viridiplantae</taxon>
        <taxon>Streptophyta</taxon>
        <taxon>Embryophyta</taxon>
        <taxon>Tracheophyta</taxon>
        <taxon>Polypodiopsida</taxon>
        <taxon>Polypodiidae</taxon>
        <taxon>Polypodiales</taxon>
        <taxon>Pteridineae</taxon>
        <taxon>Pteridaceae</taxon>
        <taxon>Parkerioideae</taxon>
        <taxon>Ceratopteris</taxon>
    </lineage>
</organism>
<dbReference type="OMA" id="NILTIMP"/>
<dbReference type="FunFam" id="1.10.10.60:FF:000092">
    <property type="entry name" value="Trihelix transcription factor GT-2"/>
    <property type="match status" value="1"/>
</dbReference>
<evidence type="ECO:0000256" key="5">
    <source>
        <dbReference type="ARBA" id="ARBA00023242"/>
    </source>
</evidence>
<dbReference type="Pfam" id="PF13837">
    <property type="entry name" value="Myb_DNA-bind_4"/>
    <property type="match status" value="1"/>
</dbReference>
<evidence type="ECO:0000256" key="6">
    <source>
        <dbReference type="SAM" id="MobiDB-lite"/>
    </source>
</evidence>
<dbReference type="Proteomes" id="UP000825935">
    <property type="component" value="Chromosome 18"/>
</dbReference>
<dbReference type="PROSITE" id="PS50090">
    <property type="entry name" value="MYB_LIKE"/>
    <property type="match status" value="1"/>
</dbReference>
<evidence type="ECO:0000256" key="1">
    <source>
        <dbReference type="ARBA" id="ARBA00004123"/>
    </source>
</evidence>
<dbReference type="EMBL" id="CM035423">
    <property type="protein sequence ID" value="KAH7366454.1"/>
    <property type="molecule type" value="Genomic_DNA"/>
</dbReference>
<evidence type="ECO:0000259" key="7">
    <source>
        <dbReference type="PROSITE" id="PS50090"/>
    </source>
</evidence>
<name>A0A8T2SRY2_CERRI</name>
<dbReference type="GO" id="GO:0005634">
    <property type="term" value="C:nucleus"/>
    <property type="evidence" value="ECO:0007669"/>
    <property type="project" value="UniProtKB-SubCell"/>
</dbReference>
<evidence type="ECO:0000256" key="3">
    <source>
        <dbReference type="ARBA" id="ARBA00023125"/>
    </source>
</evidence>
<evidence type="ECO:0000256" key="2">
    <source>
        <dbReference type="ARBA" id="ARBA00023015"/>
    </source>
</evidence>
<dbReference type="GO" id="GO:0003677">
    <property type="term" value="F:DNA binding"/>
    <property type="evidence" value="ECO:0007669"/>
    <property type="project" value="UniProtKB-KW"/>
</dbReference>
<dbReference type="CDD" id="cd12203">
    <property type="entry name" value="GT1"/>
    <property type="match status" value="1"/>
</dbReference>
<keyword evidence="2" id="KW-0805">Transcription regulation</keyword>
<dbReference type="GO" id="GO:0010468">
    <property type="term" value="P:regulation of gene expression"/>
    <property type="evidence" value="ECO:0007669"/>
    <property type="project" value="UniProtKB-ARBA"/>
</dbReference>
<dbReference type="EMBL" id="CM035423">
    <property type="protein sequence ID" value="KAH7366453.1"/>
    <property type="molecule type" value="Genomic_DNA"/>
</dbReference>
<keyword evidence="5" id="KW-0539">Nucleus</keyword>
<evidence type="ECO:0000313" key="8">
    <source>
        <dbReference type="EMBL" id="KAH7366454.1"/>
    </source>
</evidence>
<dbReference type="InterPro" id="IPR001005">
    <property type="entry name" value="SANT/Myb"/>
</dbReference>
<comment type="subcellular location">
    <subcellularLocation>
        <location evidence="1">Nucleus</location>
    </subcellularLocation>
</comment>
<reference evidence="8" key="1">
    <citation type="submission" date="2021-08" db="EMBL/GenBank/DDBJ databases">
        <title>WGS assembly of Ceratopteris richardii.</title>
        <authorList>
            <person name="Marchant D.B."/>
            <person name="Chen G."/>
            <person name="Jenkins J."/>
            <person name="Shu S."/>
            <person name="Leebens-Mack J."/>
            <person name="Grimwood J."/>
            <person name="Schmutz J."/>
            <person name="Soltis P."/>
            <person name="Soltis D."/>
            <person name="Chen Z.-H."/>
        </authorList>
    </citation>
    <scope>NUCLEOTIDE SEQUENCE</scope>
    <source>
        <strain evidence="8">Whitten #5841</strain>
        <tissue evidence="8">Leaf</tissue>
    </source>
</reference>
<feature type="compositionally biased region" description="Basic and acidic residues" evidence="6">
    <location>
        <begin position="341"/>
        <end position="368"/>
    </location>
</feature>
<protein>
    <recommendedName>
        <fullName evidence="7">Myb-like domain-containing protein</fullName>
    </recommendedName>
</protein>
<dbReference type="EMBL" id="CM035423">
    <property type="protein sequence ID" value="KAH7366452.1"/>
    <property type="molecule type" value="Genomic_DNA"/>
</dbReference>